<dbReference type="PANTHER" id="PTHR30572:SF18">
    <property type="entry name" value="ABC-TYPE MACROLIDE FAMILY EXPORT SYSTEM PERMEASE COMPONENT 2"/>
    <property type="match status" value="1"/>
</dbReference>
<keyword evidence="4" id="KW-1133">Transmembrane helix</keyword>
<evidence type="ECO:0000256" key="3">
    <source>
        <dbReference type="ARBA" id="ARBA00022692"/>
    </source>
</evidence>
<evidence type="ECO:0000256" key="4">
    <source>
        <dbReference type="ARBA" id="ARBA00022989"/>
    </source>
</evidence>
<keyword evidence="5" id="KW-0472">Membrane</keyword>
<dbReference type="Pfam" id="PF02687">
    <property type="entry name" value="FtsX"/>
    <property type="match status" value="2"/>
</dbReference>
<organism evidence="8 9">
    <name type="scientific">Bacteroides ovatus</name>
    <dbReference type="NCBI Taxonomy" id="28116"/>
    <lineage>
        <taxon>Bacteria</taxon>
        <taxon>Pseudomonadati</taxon>
        <taxon>Bacteroidota</taxon>
        <taxon>Bacteroidia</taxon>
        <taxon>Bacteroidales</taxon>
        <taxon>Bacteroidaceae</taxon>
        <taxon>Bacteroides</taxon>
    </lineage>
</organism>
<reference evidence="8 9" key="1">
    <citation type="journal article" date="2019" name="Nat. Med.">
        <title>A library of human gut bacterial isolates paired with longitudinal multiomics data enables mechanistic microbiome research.</title>
        <authorList>
            <person name="Poyet M."/>
            <person name="Groussin M."/>
            <person name="Gibbons S.M."/>
            <person name="Avila-Pacheco J."/>
            <person name="Jiang X."/>
            <person name="Kearney S.M."/>
            <person name="Perrotta A.R."/>
            <person name="Berdy B."/>
            <person name="Zhao S."/>
            <person name="Lieberman T.D."/>
            <person name="Swanson P.K."/>
            <person name="Smith M."/>
            <person name="Roesemann S."/>
            <person name="Alexander J.E."/>
            <person name="Rich S.A."/>
            <person name="Livny J."/>
            <person name="Vlamakis H."/>
            <person name="Clish C."/>
            <person name="Bullock K."/>
            <person name="Deik A."/>
            <person name="Scott J."/>
            <person name="Pierce K.A."/>
            <person name="Xavier R.J."/>
            <person name="Alm E.J."/>
        </authorList>
    </citation>
    <scope>NUCLEOTIDE SEQUENCE [LARGE SCALE GENOMIC DNA]</scope>
    <source>
        <strain evidence="8 9">BIOML-A14</strain>
    </source>
</reference>
<name>A0A139L372_BACOV</name>
<sequence length="785" mass="88766">MLSAFLKIEKTEIKYNMKQIYYVIRTLLRGHGSNVIKILSLALGLTMSILLFARVAFEQSFDKCFKDYDNLYQIFSVFSANGQTFEPQEMNCGPVAGAIQENFPKEVEAATSYCVWMSAPLYYGSVRFEANKVTADSLFFQTMGIDVLSGVPEKELMQKDVVFLSDRLARKMFDQENPIGKVISYNKEIELTVKGTYADIPENATVRPDAVISLPTVWSRGWGNYSWRGGDSWIAFIRFRPGADKSVVNARLNDLIKKYRPAEDQKVVGYTAFVKPIRDVYREEPDVKRMRNIMSILGIIILFIATLNYVLISISSLSYRAKAIGVHKCSGAGSGKILGMFLLETAIIILFALLLMGLILLNFRDFIEDTTAVELGALFSLDRLWVPLLTVAILFLIGGALPGRIFARIPVSQVFRRYTEGKKGWKRPLLFVQFAGVAFICGLMYVVMLQYYYVLNKDLGYNPKRVVVANTDFGNKENQDYALTFFRGLPYVESVSSADSHPVYSYSGTMIQDESGQSLFSSRFCEMMEDYPKMMGMVMKEGRMPRNENEVAINETYGEWMHWGTELLNRTVYNSGYVCKVVGVIKDFRIGNFTNPQAPFILMSTKNFGNCVHVRLKEPFAENLQKLNKVSADAFPDKTVDFRSMEQMIKESYNSIRVFSNATILAAVTMFFVMMMGLIGYTTDEVRHRSKEIAIRKVNGAEASGILEMLVKDVLYVAVAAVVIGVAASWYVNDMWMDMFAEHVPVSWAAYVLIAIVNLLVIVACVLWKSWRIANENPVNSLKSE</sequence>
<gene>
    <name evidence="8" type="ORF">F3B98_22350</name>
</gene>
<evidence type="ECO:0000256" key="1">
    <source>
        <dbReference type="ARBA" id="ARBA00004651"/>
    </source>
</evidence>
<dbReference type="InterPro" id="IPR025857">
    <property type="entry name" value="MacB_PCD"/>
</dbReference>
<evidence type="ECO:0000256" key="2">
    <source>
        <dbReference type="ARBA" id="ARBA00022475"/>
    </source>
</evidence>
<comment type="caution">
    <text evidence="8">The sequence shown here is derived from an EMBL/GenBank/DDBJ whole genome shotgun (WGS) entry which is preliminary data.</text>
</comment>
<dbReference type="PANTHER" id="PTHR30572">
    <property type="entry name" value="MEMBRANE COMPONENT OF TRANSPORTER-RELATED"/>
    <property type="match status" value="1"/>
</dbReference>
<dbReference type="Pfam" id="PF12704">
    <property type="entry name" value="MacB_PCD"/>
    <property type="match status" value="1"/>
</dbReference>
<evidence type="ECO:0000259" key="7">
    <source>
        <dbReference type="Pfam" id="PF12704"/>
    </source>
</evidence>
<accession>A0A139L372</accession>
<dbReference type="STRING" id="28116.Bovatus_00949"/>
<evidence type="ECO:0000256" key="5">
    <source>
        <dbReference type="ARBA" id="ARBA00023136"/>
    </source>
</evidence>
<dbReference type="InterPro" id="IPR050250">
    <property type="entry name" value="Macrolide_Exporter_MacB"/>
</dbReference>
<evidence type="ECO:0000313" key="9">
    <source>
        <dbReference type="Proteomes" id="UP000435985"/>
    </source>
</evidence>
<dbReference type="AlphaFoldDB" id="A0A139L372"/>
<feature type="domain" description="MacB-like periplasmic core" evidence="7">
    <location>
        <begin position="38"/>
        <end position="254"/>
    </location>
</feature>
<dbReference type="GO" id="GO:0005886">
    <property type="term" value="C:plasma membrane"/>
    <property type="evidence" value="ECO:0007669"/>
    <property type="project" value="UniProtKB-SubCell"/>
</dbReference>
<dbReference type="Proteomes" id="UP000435985">
    <property type="component" value="Unassembled WGS sequence"/>
</dbReference>
<comment type="subcellular location">
    <subcellularLocation>
        <location evidence="1">Cell membrane</location>
        <topology evidence="1">Multi-pass membrane protein</topology>
    </subcellularLocation>
</comment>
<protein>
    <submittedName>
        <fullName evidence="8">FtsX-like permease family protein</fullName>
    </submittedName>
</protein>
<keyword evidence="3" id="KW-0812">Transmembrane</keyword>
<feature type="domain" description="ABC3 transporter permease C-terminal" evidence="6">
    <location>
        <begin position="296"/>
        <end position="410"/>
    </location>
</feature>
<evidence type="ECO:0000259" key="6">
    <source>
        <dbReference type="Pfam" id="PF02687"/>
    </source>
</evidence>
<dbReference type="GO" id="GO:0022857">
    <property type="term" value="F:transmembrane transporter activity"/>
    <property type="evidence" value="ECO:0007669"/>
    <property type="project" value="TreeGrafter"/>
</dbReference>
<dbReference type="InterPro" id="IPR003838">
    <property type="entry name" value="ABC3_permease_C"/>
</dbReference>
<feature type="domain" description="ABC3 transporter permease C-terminal" evidence="6">
    <location>
        <begin position="665"/>
        <end position="778"/>
    </location>
</feature>
<evidence type="ECO:0000313" key="8">
    <source>
        <dbReference type="EMBL" id="KAA4661571.1"/>
    </source>
</evidence>
<keyword evidence="2" id="KW-1003">Cell membrane</keyword>
<proteinExistence type="predicted"/>
<dbReference type="EMBL" id="VWFO01000039">
    <property type="protein sequence ID" value="KAA4661571.1"/>
    <property type="molecule type" value="Genomic_DNA"/>
</dbReference>